<dbReference type="Proteomes" id="UP001165060">
    <property type="component" value="Unassembled WGS sequence"/>
</dbReference>
<gene>
    <name evidence="11" type="ORF">TeGR_g1344</name>
</gene>
<proteinExistence type="inferred from homology"/>
<feature type="coiled-coil region" evidence="10">
    <location>
        <begin position="508"/>
        <end position="535"/>
    </location>
</feature>
<keyword evidence="8" id="KW-0460">Magnesium</keyword>
<keyword evidence="6" id="KW-0547">Nucleotide-binding</keyword>
<sequence>MSSTPAASSHASSGASYSVLALPPSFLSTPYLSDPRLPVTSAGLSPLSSVSPNPGAVFSAPVPLQPLPSPTLASVDPRTLALLSISAPASPAERAALAEAFAGNALLPGSMPAAHCYAGHQFGSFSGQLGDGANLNLGLAPGGHWLQLKGSGRTPYSRTADGRKVLRSTIREYLGSIFLDRAGVPTTLAASLTVSTKRITRDKFYSGQVSHELCAVVSRVAKGASFFRFGSFEIYKDTDPLTRRAGPNPLDADMCRGFYDYIAETYFPSVSSPLEFMLEQARSTARLFAAWDAIGFTHGVLNTDNMSLHGLTIDYGPYGFQEAFDFTHTPNGSDNTQRYCYEKQREIGEWNLLKLAEVLRANEVLGEAGDAEIKSAYAEAYDAAILDAMRRKLGLAQGGGDRGLWDALLTTMQATHADFTDTFLALETFAANPDDMMAALDELALVCSPPASVAASCERKLKITRPNMDPRQLMQLWEVAQSDPEKLAAHFGAPAAAIVAELRGEMDKLEAYSKIAQLQDKFANTEEEEKRDADRASWRVWMGRYKKALEDGGSTGEERVALMQSANPRFVPKNWQLQEIIDRAERGDYDGVNEMVEAADHVFDAGWWKGGERGILGKRQREAPKSADGLYNT</sequence>
<evidence type="ECO:0000256" key="6">
    <source>
        <dbReference type="ARBA" id="ARBA00022741"/>
    </source>
</evidence>
<comment type="caution">
    <text evidence="11">The sequence shown here is derived from an EMBL/GenBank/DDBJ whole genome shotgun (WGS) entry which is preliminary data.</text>
</comment>
<evidence type="ECO:0000256" key="10">
    <source>
        <dbReference type="SAM" id="Coils"/>
    </source>
</evidence>
<keyword evidence="7" id="KW-0067">ATP-binding</keyword>
<evidence type="ECO:0000313" key="11">
    <source>
        <dbReference type="EMBL" id="GMI58256.1"/>
    </source>
</evidence>
<keyword evidence="10" id="KW-0175">Coiled coil</keyword>
<keyword evidence="12" id="KW-1185">Reference proteome</keyword>
<evidence type="ECO:0000256" key="2">
    <source>
        <dbReference type="ARBA" id="ARBA00009747"/>
    </source>
</evidence>
<dbReference type="Pfam" id="PF02696">
    <property type="entry name" value="SelO"/>
    <property type="match status" value="1"/>
</dbReference>
<accession>A0ABQ6NDP2</accession>
<evidence type="ECO:0000256" key="4">
    <source>
        <dbReference type="ARBA" id="ARBA00022695"/>
    </source>
</evidence>
<evidence type="ECO:0000256" key="8">
    <source>
        <dbReference type="ARBA" id="ARBA00022842"/>
    </source>
</evidence>
<evidence type="ECO:0000256" key="3">
    <source>
        <dbReference type="ARBA" id="ARBA00022679"/>
    </source>
</evidence>
<evidence type="ECO:0000313" key="12">
    <source>
        <dbReference type="Proteomes" id="UP001165060"/>
    </source>
</evidence>
<dbReference type="PANTHER" id="PTHR12153">
    <property type="entry name" value="SELENOPROTEIN O"/>
    <property type="match status" value="1"/>
</dbReference>
<reference evidence="11 12" key="1">
    <citation type="journal article" date="2023" name="Commun. Biol.">
        <title>Genome analysis of Parmales, the sister group of diatoms, reveals the evolutionary specialization of diatoms from phago-mixotrophs to photoautotrophs.</title>
        <authorList>
            <person name="Ban H."/>
            <person name="Sato S."/>
            <person name="Yoshikawa S."/>
            <person name="Yamada K."/>
            <person name="Nakamura Y."/>
            <person name="Ichinomiya M."/>
            <person name="Sato N."/>
            <person name="Blanc-Mathieu R."/>
            <person name="Endo H."/>
            <person name="Kuwata A."/>
            <person name="Ogata H."/>
        </authorList>
    </citation>
    <scope>NUCLEOTIDE SEQUENCE [LARGE SCALE GENOMIC DNA]</scope>
</reference>
<evidence type="ECO:0000256" key="7">
    <source>
        <dbReference type="ARBA" id="ARBA00022840"/>
    </source>
</evidence>
<keyword evidence="5" id="KW-0479">Metal-binding</keyword>
<keyword evidence="4" id="KW-0548">Nucleotidyltransferase</keyword>
<organism evidence="11 12">
    <name type="scientific">Tetraparma gracilis</name>
    <dbReference type="NCBI Taxonomy" id="2962635"/>
    <lineage>
        <taxon>Eukaryota</taxon>
        <taxon>Sar</taxon>
        <taxon>Stramenopiles</taxon>
        <taxon>Ochrophyta</taxon>
        <taxon>Bolidophyceae</taxon>
        <taxon>Parmales</taxon>
        <taxon>Triparmaceae</taxon>
        <taxon>Tetraparma</taxon>
    </lineage>
</organism>
<protein>
    <recommendedName>
        <fullName evidence="9">Selenoprotein O</fullName>
    </recommendedName>
</protein>
<keyword evidence="3" id="KW-0808">Transferase</keyword>
<dbReference type="PANTHER" id="PTHR12153:SF18">
    <property type="entry name" value="SELENOPROTEIN O"/>
    <property type="match status" value="1"/>
</dbReference>
<evidence type="ECO:0000256" key="1">
    <source>
        <dbReference type="ARBA" id="ARBA00001946"/>
    </source>
</evidence>
<evidence type="ECO:0000256" key="5">
    <source>
        <dbReference type="ARBA" id="ARBA00022723"/>
    </source>
</evidence>
<dbReference type="InterPro" id="IPR003846">
    <property type="entry name" value="SelO"/>
</dbReference>
<name>A0ABQ6NDP2_9STRA</name>
<comment type="similarity">
    <text evidence="2">Belongs to the SELO family.</text>
</comment>
<dbReference type="EMBL" id="BRYB01006464">
    <property type="protein sequence ID" value="GMI58256.1"/>
    <property type="molecule type" value="Genomic_DNA"/>
</dbReference>
<evidence type="ECO:0000256" key="9">
    <source>
        <dbReference type="ARBA" id="ARBA00031547"/>
    </source>
</evidence>
<comment type="cofactor">
    <cofactor evidence="1">
        <name>Mg(2+)</name>
        <dbReference type="ChEBI" id="CHEBI:18420"/>
    </cofactor>
</comment>